<dbReference type="PANTHER" id="PTHR30287">
    <property type="entry name" value="MEMBRANE COMPONENT OF PREDICTED ABC SUPERFAMILY METABOLITE UPTAKE TRANSPORTER"/>
    <property type="match status" value="1"/>
</dbReference>
<comment type="subcellular location">
    <subcellularLocation>
        <location evidence="1">Cell membrane</location>
        <topology evidence="1">Multi-pass membrane protein</topology>
    </subcellularLocation>
</comment>
<gene>
    <name evidence="9" type="ORF">GCM10023349_45290</name>
</gene>
<evidence type="ECO:0000259" key="8">
    <source>
        <dbReference type="Pfam" id="PF02687"/>
    </source>
</evidence>
<evidence type="ECO:0000256" key="1">
    <source>
        <dbReference type="ARBA" id="ARBA00004651"/>
    </source>
</evidence>
<feature type="transmembrane region" description="Helical" evidence="6">
    <location>
        <begin position="506"/>
        <end position="527"/>
    </location>
</feature>
<organism evidence="9 10">
    <name type="scientific">Nocardioides conyzicola</name>
    <dbReference type="NCBI Taxonomy" id="1651781"/>
    <lineage>
        <taxon>Bacteria</taxon>
        <taxon>Bacillati</taxon>
        <taxon>Actinomycetota</taxon>
        <taxon>Actinomycetes</taxon>
        <taxon>Propionibacteriales</taxon>
        <taxon>Nocardioidaceae</taxon>
        <taxon>Nocardioides</taxon>
    </lineage>
</organism>
<feature type="transmembrane region" description="Helical" evidence="6">
    <location>
        <begin position="457"/>
        <end position="479"/>
    </location>
</feature>
<feature type="domain" description="ABC3 transporter permease C-terminal" evidence="8">
    <location>
        <begin position="294"/>
        <end position="405"/>
    </location>
</feature>
<dbReference type="InterPro" id="IPR003838">
    <property type="entry name" value="ABC3_permease_C"/>
</dbReference>
<dbReference type="PROSITE" id="PS51257">
    <property type="entry name" value="PROKAR_LIPOPROTEIN"/>
    <property type="match status" value="1"/>
</dbReference>
<evidence type="ECO:0000256" key="5">
    <source>
        <dbReference type="ARBA" id="ARBA00023136"/>
    </source>
</evidence>
<dbReference type="Pfam" id="PF02687">
    <property type="entry name" value="FtsX"/>
    <property type="match status" value="2"/>
</dbReference>
<accession>A0ABP8Y3T2</accession>
<name>A0ABP8Y3T2_9ACTN</name>
<feature type="transmembrane region" description="Helical" evidence="6">
    <location>
        <begin position="337"/>
        <end position="365"/>
    </location>
</feature>
<keyword evidence="2" id="KW-1003">Cell membrane</keyword>
<feature type="transmembrane region" description="Helical" evidence="6">
    <location>
        <begin position="421"/>
        <end position="445"/>
    </location>
</feature>
<keyword evidence="5 6" id="KW-0472">Membrane</keyword>
<feature type="transmembrane region" description="Helical" evidence="6">
    <location>
        <begin position="935"/>
        <end position="963"/>
    </location>
</feature>
<proteinExistence type="predicted"/>
<evidence type="ECO:0000256" key="7">
    <source>
        <dbReference type="SAM" id="SignalP"/>
    </source>
</evidence>
<evidence type="ECO:0000313" key="9">
    <source>
        <dbReference type="EMBL" id="GAA4720132.1"/>
    </source>
</evidence>
<feature type="transmembrane region" description="Helical" evidence="6">
    <location>
        <begin position="293"/>
        <end position="313"/>
    </location>
</feature>
<dbReference type="Proteomes" id="UP001499974">
    <property type="component" value="Unassembled WGS sequence"/>
</dbReference>
<dbReference type="PANTHER" id="PTHR30287:SF2">
    <property type="entry name" value="BLL1001 PROTEIN"/>
    <property type="match status" value="1"/>
</dbReference>
<sequence length="1022" mass="107108">MKRWRYRPLQAAAVAALAALMTACAAFAPLYYRAMQQALTDITLSGATVTDTSVQLSMTPGDDFYDAGPLPQPEQLADQLPAAYRSDFHEPILGYAANAGVLPGGLTDPYGDLTWRSGQCDHLSFTDGACPDGPGEIAVSAADVENFGLDVGSTVRIAGATNQNGSSSVARLKVVGVYEQQVSDYWFGQSLTGRSGVVISTGAPAPPQHDVWITSRDSFDNAVVEARSSSAGYLVDDDAVGVDELLALGPVVDGLAHRRPDVGVTPVKVVSGLPDLAHGVQDQIDQSRVTVPLLMAQLCLLAVVVLWLILLAITEQRRPEVALARLRGRGRHGARRLLLAELLPITLLALVPGALLAVVASWFARAVLLPGDPPFELGWPFLAAVAAAAVVLTSVTLVAVSRVVREPVERLLRRVPPRATGWALGAADAIVIAGAGGIVVVFATGGLDGPVALAAPGLLAIVVGLLLAHLTTPTAALYGRRQLRRGRVRVGVSMLDAARSPATRRIIAIVTLASALAVFSADALIVGQRNRATAAAQQAGAPRVLDVDSNDLADIRAALADIDPEGDELTPVVRVHPPGNDAPDTLAIVASSFRKIALFPGGGPSDALWDKLAPPDAKPIDITGTELDIDVDDSTLTSTRVDNKRTPVTLGLDLVNQSGETLHTALGTFAAKSAHRHFHQLVSCSEGCHVTGVWTDSLPGATIEGRVTLRNLTARPSGEVVPLGPAEQWTEFYTRETGHVSPSSTTPDELTVTFQGQGVSPMTMQQRWLPTIVPALVAGPLPPGGSGNQFTLTGLDGEAQPAAKVGSLARVPASEPHTFVTDLESLQRGRPVLATDRVQVWFGDDDPALLDRVTDALSDRGIAVAQTTTLRDIERSYDESVAAWSLQLAALVGGVALLIALLVLVVSAVSGWRFRTRDFAALRMSGVPRRSIRSIAVAAQLPAVLVGVVAGGVSGIFGAQLAMPIVPLFATAPQVSTLDLDTAWWAVLVAVALSLVVLGAGSVLIGRALAARAELPRLRETM</sequence>
<evidence type="ECO:0000256" key="6">
    <source>
        <dbReference type="SAM" id="Phobius"/>
    </source>
</evidence>
<comment type="caution">
    <text evidence="9">The sequence shown here is derived from an EMBL/GenBank/DDBJ whole genome shotgun (WGS) entry which is preliminary data.</text>
</comment>
<evidence type="ECO:0000256" key="4">
    <source>
        <dbReference type="ARBA" id="ARBA00022989"/>
    </source>
</evidence>
<dbReference type="InterPro" id="IPR038766">
    <property type="entry name" value="Membrane_comp_ABC_pdt"/>
</dbReference>
<feature type="chain" id="PRO_5046144205" description="ABC3 transporter permease C-terminal domain-containing protein" evidence="7">
    <location>
        <begin position="26"/>
        <end position="1022"/>
    </location>
</feature>
<feature type="transmembrane region" description="Helical" evidence="6">
    <location>
        <begin position="377"/>
        <end position="400"/>
    </location>
</feature>
<keyword evidence="7" id="KW-0732">Signal</keyword>
<dbReference type="RefSeq" id="WP_345524027.1">
    <property type="nucleotide sequence ID" value="NZ_BAABKM010000005.1"/>
</dbReference>
<reference evidence="10" key="1">
    <citation type="journal article" date="2019" name="Int. J. Syst. Evol. Microbiol.">
        <title>The Global Catalogue of Microorganisms (GCM) 10K type strain sequencing project: providing services to taxonomists for standard genome sequencing and annotation.</title>
        <authorList>
            <consortium name="The Broad Institute Genomics Platform"/>
            <consortium name="The Broad Institute Genome Sequencing Center for Infectious Disease"/>
            <person name="Wu L."/>
            <person name="Ma J."/>
        </authorList>
    </citation>
    <scope>NUCLEOTIDE SEQUENCE [LARGE SCALE GENOMIC DNA]</scope>
    <source>
        <strain evidence="10">JCM 18531</strain>
    </source>
</reference>
<dbReference type="EMBL" id="BAABKM010000005">
    <property type="protein sequence ID" value="GAA4720132.1"/>
    <property type="molecule type" value="Genomic_DNA"/>
</dbReference>
<evidence type="ECO:0000313" key="10">
    <source>
        <dbReference type="Proteomes" id="UP001499974"/>
    </source>
</evidence>
<feature type="transmembrane region" description="Helical" evidence="6">
    <location>
        <begin position="888"/>
        <end position="914"/>
    </location>
</feature>
<evidence type="ECO:0000256" key="2">
    <source>
        <dbReference type="ARBA" id="ARBA00022475"/>
    </source>
</evidence>
<feature type="signal peptide" evidence="7">
    <location>
        <begin position="1"/>
        <end position="25"/>
    </location>
</feature>
<feature type="transmembrane region" description="Helical" evidence="6">
    <location>
        <begin position="983"/>
        <end position="1010"/>
    </location>
</feature>
<keyword evidence="10" id="KW-1185">Reference proteome</keyword>
<keyword evidence="3 6" id="KW-0812">Transmembrane</keyword>
<protein>
    <recommendedName>
        <fullName evidence="8">ABC3 transporter permease C-terminal domain-containing protein</fullName>
    </recommendedName>
</protein>
<keyword evidence="4 6" id="KW-1133">Transmembrane helix</keyword>
<feature type="domain" description="ABC3 transporter permease C-terminal" evidence="8">
    <location>
        <begin position="891"/>
        <end position="1007"/>
    </location>
</feature>
<evidence type="ECO:0000256" key="3">
    <source>
        <dbReference type="ARBA" id="ARBA00022692"/>
    </source>
</evidence>